<dbReference type="Gene3D" id="2.60.120.10">
    <property type="entry name" value="Jelly Rolls"/>
    <property type="match status" value="1"/>
</dbReference>
<dbReference type="InterPro" id="IPR012318">
    <property type="entry name" value="HTH_CRP"/>
</dbReference>
<dbReference type="EMBL" id="JAUSRR010000003">
    <property type="protein sequence ID" value="MDP9922857.1"/>
    <property type="molecule type" value="Genomic_DNA"/>
</dbReference>
<organism evidence="6 7">
    <name type="scientific">Variovorax boronicumulans</name>
    <dbReference type="NCBI Taxonomy" id="436515"/>
    <lineage>
        <taxon>Bacteria</taxon>
        <taxon>Pseudomonadati</taxon>
        <taxon>Pseudomonadota</taxon>
        <taxon>Betaproteobacteria</taxon>
        <taxon>Burkholderiales</taxon>
        <taxon>Comamonadaceae</taxon>
        <taxon>Variovorax</taxon>
    </lineage>
</organism>
<dbReference type="GO" id="GO:0003677">
    <property type="term" value="F:DNA binding"/>
    <property type="evidence" value="ECO:0007669"/>
    <property type="project" value="UniProtKB-KW"/>
</dbReference>
<dbReference type="InterPro" id="IPR014710">
    <property type="entry name" value="RmlC-like_jellyroll"/>
</dbReference>
<dbReference type="InterPro" id="IPR036390">
    <property type="entry name" value="WH_DNA-bd_sf"/>
</dbReference>
<dbReference type="Pfam" id="PF13545">
    <property type="entry name" value="HTH_Crp_2"/>
    <property type="match status" value="1"/>
</dbReference>
<dbReference type="GO" id="GO:0003700">
    <property type="term" value="F:DNA-binding transcription factor activity"/>
    <property type="evidence" value="ECO:0007669"/>
    <property type="project" value="TreeGrafter"/>
</dbReference>
<keyword evidence="3" id="KW-0804">Transcription</keyword>
<sequence length="259" mass="28494">MNDRIGNNAVDGASSRWLSSTGGSVPSHPTRPIHNRLLEALPPTVRARLLERCESVPLTAAQTLYEPGDALRHIHFPTSAFVSLVSAADGHDGLQTGLVGNEGALGYELSLGVHSAPLRAFVQGSGLAWRLTAQSFAQELEHNAMLKRVLNRYVCVLLMEFGRSGLCNRFHLIEERLARWLLTTQDCAHSTHLALTHEVLGRMLGVRRVGITNAATALHVRRLIDYRRGAITITDRQGLENAACDCYRTNRSNYARLIA</sequence>
<evidence type="ECO:0000256" key="3">
    <source>
        <dbReference type="ARBA" id="ARBA00023163"/>
    </source>
</evidence>
<dbReference type="AlphaFoldDB" id="A0AAW8DU70"/>
<protein>
    <submittedName>
        <fullName evidence="6">CRP-like cAMP-binding protein</fullName>
    </submittedName>
</protein>
<dbReference type="PANTHER" id="PTHR24567:SF74">
    <property type="entry name" value="HTH-TYPE TRANSCRIPTIONAL REGULATOR ARCR"/>
    <property type="match status" value="1"/>
</dbReference>
<comment type="caution">
    <text evidence="6">The sequence shown here is derived from an EMBL/GenBank/DDBJ whole genome shotgun (WGS) entry which is preliminary data.</text>
</comment>
<dbReference type="InterPro" id="IPR000595">
    <property type="entry name" value="cNMP-bd_dom"/>
</dbReference>
<dbReference type="CDD" id="cd00038">
    <property type="entry name" value="CAP_ED"/>
    <property type="match status" value="1"/>
</dbReference>
<feature type="domain" description="HTH crp-type" evidence="5">
    <location>
        <begin position="175"/>
        <end position="241"/>
    </location>
</feature>
<reference evidence="6" key="1">
    <citation type="submission" date="2023-07" db="EMBL/GenBank/DDBJ databases">
        <title>Sorghum-associated microbial communities from plants grown in Nebraska, USA.</title>
        <authorList>
            <person name="Schachtman D."/>
        </authorList>
    </citation>
    <scope>NUCLEOTIDE SEQUENCE</scope>
    <source>
        <strain evidence="6">DS2795</strain>
    </source>
</reference>
<evidence type="ECO:0000256" key="4">
    <source>
        <dbReference type="SAM" id="MobiDB-lite"/>
    </source>
</evidence>
<dbReference type="SUPFAM" id="SSF46785">
    <property type="entry name" value="Winged helix' DNA-binding domain"/>
    <property type="match status" value="1"/>
</dbReference>
<proteinExistence type="predicted"/>
<accession>A0AAW8DU70</accession>
<keyword evidence="2" id="KW-0238">DNA-binding</keyword>
<dbReference type="RefSeq" id="WP_307585730.1">
    <property type="nucleotide sequence ID" value="NZ_JAUSRQ010000009.1"/>
</dbReference>
<name>A0AAW8DU70_9BURK</name>
<dbReference type="Proteomes" id="UP001244295">
    <property type="component" value="Unassembled WGS sequence"/>
</dbReference>
<evidence type="ECO:0000259" key="5">
    <source>
        <dbReference type="Pfam" id="PF13545"/>
    </source>
</evidence>
<dbReference type="PANTHER" id="PTHR24567">
    <property type="entry name" value="CRP FAMILY TRANSCRIPTIONAL REGULATORY PROTEIN"/>
    <property type="match status" value="1"/>
</dbReference>
<dbReference type="InterPro" id="IPR018490">
    <property type="entry name" value="cNMP-bd_dom_sf"/>
</dbReference>
<dbReference type="SUPFAM" id="SSF51206">
    <property type="entry name" value="cAMP-binding domain-like"/>
    <property type="match status" value="1"/>
</dbReference>
<evidence type="ECO:0000256" key="1">
    <source>
        <dbReference type="ARBA" id="ARBA00023015"/>
    </source>
</evidence>
<evidence type="ECO:0000313" key="7">
    <source>
        <dbReference type="Proteomes" id="UP001244295"/>
    </source>
</evidence>
<feature type="region of interest" description="Disordered" evidence="4">
    <location>
        <begin position="1"/>
        <end position="32"/>
    </location>
</feature>
<keyword evidence="1" id="KW-0805">Transcription regulation</keyword>
<dbReference type="GO" id="GO:0005829">
    <property type="term" value="C:cytosol"/>
    <property type="evidence" value="ECO:0007669"/>
    <property type="project" value="TreeGrafter"/>
</dbReference>
<dbReference type="InterPro" id="IPR050397">
    <property type="entry name" value="Env_Response_Regulators"/>
</dbReference>
<evidence type="ECO:0000256" key="2">
    <source>
        <dbReference type="ARBA" id="ARBA00023125"/>
    </source>
</evidence>
<evidence type="ECO:0000313" key="6">
    <source>
        <dbReference type="EMBL" id="MDP9922857.1"/>
    </source>
</evidence>
<gene>
    <name evidence="6" type="ORF">J2W25_001878</name>
</gene>